<evidence type="ECO:0000259" key="3">
    <source>
        <dbReference type="Pfam" id="PF07859"/>
    </source>
</evidence>
<dbReference type="Proteomes" id="UP000600139">
    <property type="component" value="Unassembled WGS sequence"/>
</dbReference>
<evidence type="ECO:0000313" key="5">
    <source>
        <dbReference type="Proteomes" id="UP000600139"/>
    </source>
</evidence>
<dbReference type="RefSeq" id="WP_200349827.1">
    <property type="nucleotide sequence ID" value="NZ_BAABHZ010000010.1"/>
</dbReference>
<dbReference type="GO" id="GO:0016787">
    <property type="term" value="F:hydrolase activity"/>
    <property type="evidence" value="ECO:0007669"/>
    <property type="project" value="UniProtKB-KW"/>
</dbReference>
<proteinExistence type="predicted"/>
<dbReference type="InterPro" id="IPR050300">
    <property type="entry name" value="GDXG_lipolytic_enzyme"/>
</dbReference>
<keyword evidence="5" id="KW-1185">Reference proteome</keyword>
<organism evidence="4 5">
    <name type="scientific">Luteolibacter yonseiensis</name>
    <dbReference type="NCBI Taxonomy" id="1144680"/>
    <lineage>
        <taxon>Bacteria</taxon>
        <taxon>Pseudomonadati</taxon>
        <taxon>Verrucomicrobiota</taxon>
        <taxon>Verrucomicrobiia</taxon>
        <taxon>Verrucomicrobiales</taxon>
        <taxon>Verrucomicrobiaceae</taxon>
        <taxon>Luteolibacter</taxon>
    </lineage>
</organism>
<accession>A0A934R480</accession>
<dbReference type="Gene3D" id="3.40.50.1820">
    <property type="entry name" value="alpha/beta hydrolase"/>
    <property type="match status" value="1"/>
</dbReference>
<evidence type="ECO:0000256" key="2">
    <source>
        <dbReference type="SAM" id="SignalP"/>
    </source>
</evidence>
<name>A0A934R480_9BACT</name>
<sequence>MKFLKTLLILQACFVTAYAKEAAPAASIPYYPAETKQEDPEHRCALDMRLPADKEGFATLIWFHGGGLTGGKRDFPQFPGDGVALVSAGYRLSPQVPCPVFIEDAAAAVAWTIKNIGKYGGDPKKVFVGGHSAGGYLALMVGMDAKWLKPYGLAPGDIAGLLPVSAQVTTHFHVKELEKIPGPSLVPYIDDFAPLRFSSKDLPPICLITGDRRIEWPCRVEENELLFATLKKLEHPDVEFHEIKDLDHGTVPRGAAGVMPGFIERVSKALDAR</sequence>
<dbReference type="PANTHER" id="PTHR48081:SF9">
    <property type="entry name" value="CARBOXYLESTERASE"/>
    <property type="match status" value="1"/>
</dbReference>
<dbReference type="SUPFAM" id="SSF53474">
    <property type="entry name" value="alpha/beta-Hydrolases"/>
    <property type="match status" value="1"/>
</dbReference>
<dbReference type="Pfam" id="PF07859">
    <property type="entry name" value="Abhydrolase_3"/>
    <property type="match status" value="1"/>
</dbReference>
<feature type="domain" description="Alpha/beta hydrolase fold-3" evidence="3">
    <location>
        <begin position="60"/>
        <end position="148"/>
    </location>
</feature>
<dbReference type="AlphaFoldDB" id="A0A934R480"/>
<keyword evidence="1 4" id="KW-0378">Hydrolase</keyword>
<evidence type="ECO:0000313" key="4">
    <source>
        <dbReference type="EMBL" id="MBK1814879.1"/>
    </source>
</evidence>
<protein>
    <submittedName>
        <fullName evidence="4">Alpha/beta hydrolase</fullName>
    </submittedName>
</protein>
<dbReference type="InterPro" id="IPR013094">
    <property type="entry name" value="AB_hydrolase_3"/>
</dbReference>
<feature type="signal peptide" evidence="2">
    <location>
        <begin position="1"/>
        <end position="19"/>
    </location>
</feature>
<comment type="caution">
    <text evidence="4">The sequence shown here is derived from an EMBL/GenBank/DDBJ whole genome shotgun (WGS) entry which is preliminary data.</text>
</comment>
<dbReference type="InterPro" id="IPR029058">
    <property type="entry name" value="AB_hydrolase_fold"/>
</dbReference>
<reference evidence="4" key="1">
    <citation type="submission" date="2021-01" db="EMBL/GenBank/DDBJ databases">
        <title>Modified the classification status of verrucomicrobia.</title>
        <authorList>
            <person name="Feng X."/>
        </authorList>
    </citation>
    <scope>NUCLEOTIDE SEQUENCE</scope>
    <source>
        <strain evidence="4">JCM 18052</strain>
    </source>
</reference>
<keyword evidence="2" id="KW-0732">Signal</keyword>
<dbReference type="PANTHER" id="PTHR48081">
    <property type="entry name" value="AB HYDROLASE SUPERFAMILY PROTEIN C4A8.06C"/>
    <property type="match status" value="1"/>
</dbReference>
<feature type="chain" id="PRO_5036760918" evidence="2">
    <location>
        <begin position="20"/>
        <end position="273"/>
    </location>
</feature>
<dbReference type="EMBL" id="JAENIK010000004">
    <property type="protein sequence ID" value="MBK1814879.1"/>
    <property type="molecule type" value="Genomic_DNA"/>
</dbReference>
<gene>
    <name evidence="4" type="ORF">JIN84_04585</name>
</gene>
<evidence type="ECO:0000256" key="1">
    <source>
        <dbReference type="ARBA" id="ARBA00022801"/>
    </source>
</evidence>